<dbReference type="GO" id="GO:0004674">
    <property type="term" value="F:protein serine/threonine kinase activity"/>
    <property type="evidence" value="ECO:0007669"/>
    <property type="project" value="UniProtKB-KW"/>
</dbReference>
<protein>
    <submittedName>
        <fullName evidence="11">Protein kinase domain-containing protein</fullName>
    </submittedName>
</protein>
<keyword evidence="3 6" id="KW-0547">Nucleotide-binding</keyword>
<dbReference type="Gene3D" id="1.10.510.10">
    <property type="entry name" value="Transferase(Phosphotransferase) domain 1"/>
    <property type="match status" value="1"/>
</dbReference>
<evidence type="ECO:0000313" key="10">
    <source>
        <dbReference type="Proteomes" id="UP000278807"/>
    </source>
</evidence>
<dbReference type="WBParaSite" id="HNAJ_0000163501-mRNA-1">
    <property type="protein sequence ID" value="HNAJ_0000163501-mRNA-1"/>
    <property type="gene ID" value="HNAJ_0000163501"/>
</dbReference>
<dbReference type="SUPFAM" id="SSF56112">
    <property type="entry name" value="Protein kinase-like (PK-like)"/>
    <property type="match status" value="1"/>
</dbReference>
<keyword evidence="10" id="KW-1185">Reference proteome</keyword>
<evidence type="ECO:0000256" key="2">
    <source>
        <dbReference type="ARBA" id="ARBA00022679"/>
    </source>
</evidence>
<reference evidence="11" key="1">
    <citation type="submission" date="2017-02" db="UniProtKB">
        <authorList>
            <consortium name="WormBaseParasite"/>
        </authorList>
    </citation>
    <scope>IDENTIFICATION</scope>
</reference>
<dbReference type="OrthoDB" id="10252171at2759"/>
<evidence type="ECO:0000313" key="9">
    <source>
        <dbReference type="EMBL" id="VDN97493.1"/>
    </source>
</evidence>
<dbReference type="InterPro" id="IPR011009">
    <property type="entry name" value="Kinase-like_dom_sf"/>
</dbReference>
<accession>A0A0R3T3P0</accession>
<dbReference type="Gene3D" id="3.30.200.20">
    <property type="entry name" value="Phosphorylase Kinase, domain 1"/>
    <property type="match status" value="1"/>
</dbReference>
<dbReference type="SMART" id="SM00220">
    <property type="entry name" value="S_TKc"/>
    <property type="match status" value="1"/>
</dbReference>
<dbReference type="STRING" id="102285.A0A0R3T3P0"/>
<evidence type="ECO:0000256" key="5">
    <source>
        <dbReference type="ARBA" id="ARBA00022840"/>
    </source>
</evidence>
<keyword evidence="1 7" id="KW-0723">Serine/threonine-protein kinase</keyword>
<keyword evidence="2" id="KW-0808">Transferase</keyword>
<dbReference type="FunFam" id="1.10.510.10:FF:000624">
    <property type="entry name" value="Mitogen-activated protein kinase"/>
    <property type="match status" value="1"/>
</dbReference>
<evidence type="ECO:0000256" key="7">
    <source>
        <dbReference type="RuleBase" id="RU000304"/>
    </source>
</evidence>
<dbReference type="PROSITE" id="PS00107">
    <property type="entry name" value="PROTEIN_KINASE_ATP"/>
    <property type="match status" value="1"/>
</dbReference>
<dbReference type="InterPro" id="IPR008271">
    <property type="entry name" value="Ser/Thr_kinase_AS"/>
</dbReference>
<gene>
    <name evidence="9" type="ORF">HNAJ_LOCUS1634</name>
</gene>
<dbReference type="PROSITE" id="PS50011">
    <property type="entry name" value="PROTEIN_KINASE_DOM"/>
    <property type="match status" value="1"/>
</dbReference>
<dbReference type="AlphaFoldDB" id="A0A0R3T3P0"/>
<dbReference type="Proteomes" id="UP000278807">
    <property type="component" value="Unassembled WGS sequence"/>
</dbReference>
<dbReference type="GO" id="GO:0005524">
    <property type="term" value="F:ATP binding"/>
    <property type="evidence" value="ECO:0007669"/>
    <property type="project" value="UniProtKB-UniRule"/>
</dbReference>
<dbReference type="InterPro" id="IPR050117">
    <property type="entry name" value="MAPK"/>
</dbReference>
<dbReference type="InterPro" id="IPR000719">
    <property type="entry name" value="Prot_kinase_dom"/>
</dbReference>
<dbReference type="InterPro" id="IPR017441">
    <property type="entry name" value="Protein_kinase_ATP_BS"/>
</dbReference>
<comment type="similarity">
    <text evidence="7">Belongs to the protein kinase superfamily.</text>
</comment>
<dbReference type="Pfam" id="PF00069">
    <property type="entry name" value="Pkinase"/>
    <property type="match status" value="1"/>
</dbReference>
<keyword evidence="5 6" id="KW-0067">ATP-binding</keyword>
<evidence type="ECO:0000259" key="8">
    <source>
        <dbReference type="PROSITE" id="PS50011"/>
    </source>
</evidence>
<reference evidence="9 10" key="2">
    <citation type="submission" date="2018-11" db="EMBL/GenBank/DDBJ databases">
        <authorList>
            <consortium name="Pathogen Informatics"/>
        </authorList>
    </citation>
    <scope>NUCLEOTIDE SEQUENCE [LARGE SCALE GENOMIC DNA]</scope>
</reference>
<feature type="binding site" evidence="6">
    <location>
        <position position="66"/>
    </location>
    <ligand>
        <name>ATP</name>
        <dbReference type="ChEBI" id="CHEBI:30616"/>
    </ligand>
</feature>
<feature type="domain" description="Protein kinase" evidence="8">
    <location>
        <begin position="37"/>
        <end position="245"/>
    </location>
</feature>
<dbReference type="PROSITE" id="PS00108">
    <property type="entry name" value="PROTEIN_KINASE_ST"/>
    <property type="match status" value="1"/>
</dbReference>
<dbReference type="PANTHER" id="PTHR24055">
    <property type="entry name" value="MITOGEN-ACTIVATED PROTEIN KINASE"/>
    <property type="match status" value="1"/>
</dbReference>
<name>A0A0R3T3P0_RODNA</name>
<proteinExistence type="inferred from homology"/>
<organism evidence="11">
    <name type="scientific">Rodentolepis nana</name>
    <name type="common">Dwarf tapeworm</name>
    <name type="synonym">Hymenolepis nana</name>
    <dbReference type="NCBI Taxonomy" id="102285"/>
    <lineage>
        <taxon>Eukaryota</taxon>
        <taxon>Metazoa</taxon>
        <taxon>Spiralia</taxon>
        <taxon>Lophotrochozoa</taxon>
        <taxon>Platyhelminthes</taxon>
        <taxon>Cestoda</taxon>
        <taxon>Eucestoda</taxon>
        <taxon>Cyclophyllidea</taxon>
        <taxon>Hymenolepididae</taxon>
        <taxon>Rodentolepis</taxon>
    </lineage>
</organism>
<evidence type="ECO:0000256" key="4">
    <source>
        <dbReference type="ARBA" id="ARBA00022777"/>
    </source>
</evidence>
<sequence>MTEDPLIVAFRYRLSEWFEELATYITNLPLTTNCSYTETHRVIGHGSYGSVVIAKRPTDNEFVVIKRFTRPLRVNGLSTVREICFLSQLNHGNIVSILDICLRNGSGANPEIKLVLELCRCDLQDFIYKTNYTEDHSKVIITQICRGLSYIHRCRIIHRDLKPQNILIGFDGKLKIADFGLSRLKRRRATKTYTPHIGTRGYQAPEIFLGSVTYDEKVDIFSLGVIIITLYTKAQIFAASKNIVT</sequence>
<evidence type="ECO:0000313" key="11">
    <source>
        <dbReference type="WBParaSite" id="HNAJ_0000163501-mRNA-1"/>
    </source>
</evidence>
<keyword evidence="4" id="KW-0418">Kinase</keyword>
<dbReference type="EMBL" id="UZAE01000662">
    <property type="protein sequence ID" value="VDN97493.1"/>
    <property type="molecule type" value="Genomic_DNA"/>
</dbReference>
<evidence type="ECO:0000256" key="6">
    <source>
        <dbReference type="PROSITE-ProRule" id="PRU10141"/>
    </source>
</evidence>
<evidence type="ECO:0000256" key="1">
    <source>
        <dbReference type="ARBA" id="ARBA00022527"/>
    </source>
</evidence>
<evidence type="ECO:0000256" key="3">
    <source>
        <dbReference type="ARBA" id="ARBA00022741"/>
    </source>
</evidence>